<evidence type="ECO:0000256" key="5">
    <source>
        <dbReference type="ARBA" id="ARBA00022989"/>
    </source>
</evidence>
<evidence type="ECO:0000256" key="9">
    <source>
        <dbReference type="ARBA" id="ARBA00023224"/>
    </source>
</evidence>
<name>A0A8H7CZQ7_9AGAR</name>
<proteinExistence type="inferred from homology"/>
<evidence type="ECO:0000256" key="2">
    <source>
        <dbReference type="ARBA" id="ARBA00011085"/>
    </source>
</evidence>
<dbReference type="PRINTS" id="PR00899">
    <property type="entry name" value="GPCRSTE3"/>
</dbReference>
<feature type="region of interest" description="Disordered" evidence="10">
    <location>
        <begin position="363"/>
        <end position="384"/>
    </location>
</feature>
<sequence length="494" mass="54443">MASTLPLFPIFSFLGFILQLVPLYWQIERWNAGTLWYIFWMSLSCITQYFNSVVWAGNINNAAPAWCEITIRVAMGASVGIPAASMCISRRLYEIMRLPPTDKVSKAQVNLTLLVNGCTALSMHQHRRAIIFDSIVCGLLPTVYILLQLAVQRHRFNILEDVGCVSDLYDSLPTYFVADSPPVLLNFGSLIFGVLALHGLVSSRASITEVFGPYNGLTYSRFLRLIGLALATSLFLSSPSVLLNIVANAALAANVSGLASPFSSGTIARIPRSVWASSSINLVAVELGRWLAPAGAFLFFAFHGFAEEAREYYKRTFGIVSNAFWNTLARMGYVRAPPPIPRTVSPARDTPSLRLQVISRPMRGVSGTGSLGSPRLHSSESESESDYISKFRTTYDPIERPAPVYVYDPFNQPVARPTTTRGGLSFVPVEPSPTEPGKYIAPPYQGWHTFSNAQLGMEDKPVVRPVRFRPTGRVVEPARKAMAGSELPPMRRIL</sequence>
<dbReference type="GO" id="GO:0005886">
    <property type="term" value="C:plasma membrane"/>
    <property type="evidence" value="ECO:0007669"/>
    <property type="project" value="TreeGrafter"/>
</dbReference>
<keyword evidence="3" id="KW-0589">Pheromone response</keyword>
<dbReference type="Pfam" id="PF02076">
    <property type="entry name" value="STE3"/>
    <property type="match status" value="1"/>
</dbReference>
<dbReference type="CDD" id="cd14966">
    <property type="entry name" value="7tmD_STE3"/>
    <property type="match status" value="1"/>
</dbReference>
<dbReference type="PRINTS" id="PR00901">
    <property type="entry name" value="PHEROMONEBAR"/>
</dbReference>
<keyword evidence="9" id="KW-0807">Transducer</keyword>
<feature type="transmembrane region" description="Helical" evidence="11">
    <location>
        <begin position="287"/>
        <end position="306"/>
    </location>
</feature>
<comment type="similarity">
    <text evidence="2">Belongs to the G-protein coupled receptor 4 family.</text>
</comment>
<evidence type="ECO:0000256" key="6">
    <source>
        <dbReference type="ARBA" id="ARBA00023040"/>
    </source>
</evidence>
<dbReference type="PANTHER" id="PTHR28097">
    <property type="entry name" value="PHEROMONE A FACTOR RECEPTOR"/>
    <property type="match status" value="1"/>
</dbReference>
<feature type="transmembrane region" description="Helical" evidence="11">
    <location>
        <begin position="69"/>
        <end position="88"/>
    </location>
</feature>
<feature type="transmembrane region" description="Helical" evidence="11">
    <location>
        <begin position="222"/>
        <end position="247"/>
    </location>
</feature>
<keyword evidence="13" id="KW-1185">Reference proteome</keyword>
<organism evidence="12 13">
    <name type="scientific">Mycena sanguinolenta</name>
    <dbReference type="NCBI Taxonomy" id="230812"/>
    <lineage>
        <taxon>Eukaryota</taxon>
        <taxon>Fungi</taxon>
        <taxon>Dikarya</taxon>
        <taxon>Basidiomycota</taxon>
        <taxon>Agaricomycotina</taxon>
        <taxon>Agaricomycetes</taxon>
        <taxon>Agaricomycetidae</taxon>
        <taxon>Agaricales</taxon>
        <taxon>Marasmiineae</taxon>
        <taxon>Mycenaceae</taxon>
        <taxon>Mycena</taxon>
    </lineage>
</organism>
<keyword evidence="7 11" id="KW-0472">Membrane</keyword>
<dbReference type="GO" id="GO:0000750">
    <property type="term" value="P:pheromone-dependent signal transduction involved in conjugation with cellular fusion"/>
    <property type="evidence" value="ECO:0007669"/>
    <property type="project" value="TreeGrafter"/>
</dbReference>
<dbReference type="GO" id="GO:0004934">
    <property type="term" value="F:mating-type alpha-factor pheromone receptor activity"/>
    <property type="evidence" value="ECO:0007669"/>
    <property type="project" value="InterPro"/>
</dbReference>
<comment type="caution">
    <text evidence="12">The sequence shown here is derived from an EMBL/GenBank/DDBJ whole genome shotgun (WGS) entry which is preliminary data.</text>
</comment>
<keyword evidence="4 11" id="KW-0812">Transmembrane</keyword>
<feature type="transmembrane region" description="Helical" evidence="11">
    <location>
        <begin position="130"/>
        <end position="151"/>
    </location>
</feature>
<dbReference type="OrthoDB" id="2874149at2759"/>
<feature type="transmembrane region" description="Helical" evidence="11">
    <location>
        <begin position="37"/>
        <end position="57"/>
    </location>
</feature>
<dbReference type="Proteomes" id="UP000623467">
    <property type="component" value="Unassembled WGS sequence"/>
</dbReference>
<feature type="transmembrane region" description="Helical" evidence="11">
    <location>
        <begin position="183"/>
        <end position="201"/>
    </location>
</feature>
<dbReference type="AlphaFoldDB" id="A0A8H7CZQ7"/>
<evidence type="ECO:0000256" key="8">
    <source>
        <dbReference type="ARBA" id="ARBA00023170"/>
    </source>
</evidence>
<evidence type="ECO:0000256" key="1">
    <source>
        <dbReference type="ARBA" id="ARBA00004141"/>
    </source>
</evidence>
<keyword evidence="5 11" id="KW-1133">Transmembrane helix</keyword>
<evidence type="ECO:0000256" key="3">
    <source>
        <dbReference type="ARBA" id="ARBA00022507"/>
    </source>
</evidence>
<evidence type="ECO:0000256" key="11">
    <source>
        <dbReference type="SAM" id="Phobius"/>
    </source>
</evidence>
<evidence type="ECO:0000313" key="13">
    <source>
        <dbReference type="Proteomes" id="UP000623467"/>
    </source>
</evidence>
<evidence type="ECO:0000256" key="10">
    <source>
        <dbReference type="SAM" id="MobiDB-lite"/>
    </source>
</evidence>
<dbReference type="InterPro" id="IPR001499">
    <property type="entry name" value="GPCR_STE3"/>
</dbReference>
<feature type="transmembrane region" description="Helical" evidence="11">
    <location>
        <begin position="6"/>
        <end position="25"/>
    </location>
</feature>
<gene>
    <name evidence="12" type="ORF">MSAN_01527000</name>
</gene>
<comment type="subcellular location">
    <subcellularLocation>
        <location evidence="1">Membrane</location>
        <topology evidence="1">Multi-pass membrane protein</topology>
    </subcellularLocation>
</comment>
<accession>A0A8H7CZQ7</accession>
<evidence type="ECO:0000256" key="4">
    <source>
        <dbReference type="ARBA" id="ARBA00022692"/>
    </source>
</evidence>
<dbReference type="InterPro" id="IPR000481">
    <property type="entry name" value="GPCR_Pheromne_B_alpha_rcpt"/>
</dbReference>
<keyword evidence="8 12" id="KW-0675">Receptor</keyword>
<evidence type="ECO:0000313" key="12">
    <source>
        <dbReference type="EMBL" id="KAF7353383.1"/>
    </source>
</evidence>
<keyword evidence="6" id="KW-0297">G-protein coupled receptor</keyword>
<protein>
    <submittedName>
        <fullName evidence="12">Pheromone receptor Rcb2 B44</fullName>
    </submittedName>
</protein>
<dbReference type="PANTHER" id="PTHR28097:SF1">
    <property type="entry name" value="PHEROMONE A FACTOR RECEPTOR"/>
    <property type="match status" value="1"/>
</dbReference>
<evidence type="ECO:0000256" key="7">
    <source>
        <dbReference type="ARBA" id="ARBA00023136"/>
    </source>
</evidence>
<reference evidence="12" key="1">
    <citation type="submission" date="2020-05" db="EMBL/GenBank/DDBJ databases">
        <title>Mycena genomes resolve the evolution of fungal bioluminescence.</title>
        <authorList>
            <person name="Tsai I.J."/>
        </authorList>
    </citation>
    <scope>NUCLEOTIDE SEQUENCE</scope>
    <source>
        <strain evidence="12">160909Yilan</strain>
    </source>
</reference>
<dbReference type="EMBL" id="JACAZH010000012">
    <property type="protein sequence ID" value="KAF7353383.1"/>
    <property type="molecule type" value="Genomic_DNA"/>
</dbReference>